<feature type="compositionally biased region" description="Basic and acidic residues" evidence="1">
    <location>
        <begin position="11"/>
        <end position="20"/>
    </location>
</feature>
<reference evidence="2" key="1">
    <citation type="journal article" date="2014" name="Front. Microbiol.">
        <title>High frequency of phylogenetically diverse reductive dehalogenase-homologous genes in deep subseafloor sedimentary metagenomes.</title>
        <authorList>
            <person name="Kawai M."/>
            <person name="Futagami T."/>
            <person name="Toyoda A."/>
            <person name="Takaki Y."/>
            <person name="Nishi S."/>
            <person name="Hori S."/>
            <person name="Arai W."/>
            <person name="Tsubouchi T."/>
            <person name="Morono Y."/>
            <person name="Uchiyama I."/>
            <person name="Ito T."/>
            <person name="Fujiyama A."/>
            <person name="Inagaki F."/>
            <person name="Takami H."/>
        </authorList>
    </citation>
    <scope>NUCLEOTIDE SEQUENCE</scope>
    <source>
        <strain evidence="2">Expedition CK06-06</strain>
    </source>
</reference>
<evidence type="ECO:0000313" key="2">
    <source>
        <dbReference type="EMBL" id="GAH09844.1"/>
    </source>
</evidence>
<protein>
    <submittedName>
        <fullName evidence="2">Uncharacterized protein</fullName>
    </submittedName>
</protein>
<sequence>EEVSEMVTKSPWEKVPKGEAKRLRQVARTGLVKGKANHVKIK</sequence>
<evidence type="ECO:0000256" key="1">
    <source>
        <dbReference type="SAM" id="MobiDB-lite"/>
    </source>
</evidence>
<dbReference type="AlphaFoldDB" id="X1DY38"/>
<feature type="region of interest" description="Disordered" evidence="1">
    <location>
        <begin position="1"/>
        <end position="20"/>
    </location>
</feature>
<name>X1DY38_9ZZZZ</name>
<comment type="caution">
    <text evidence="2">The sequence shown here is derived from an EMBL/GenBank/DDBJ whole genome shotgun (WGS) entry which is preliminary data.</text>
</comment>
<proteinExistence type="predicted"/>
<organism evidence="2">
    <name type="scientific">marine sediment metagenome</name>
    <dbReference type="NCBI Taxonomy" id="412755"/>
    <lineage>
        <taxon>unclassified sequences</taxon>
        <taxon>metagenomes</taxon>
        <taxon>ecological metagenomes</taxon>
    </lineage>
</organism>
<accession>X1DY38</accession>
<gene>
    <name evidence="2" type="ORF">S01H4_52059</name>
</gene>
<feature type="non-terminal residue" evidence="2">
    <location>
        <position position="1"/>
    </location>
</feature>
<dbReference type="EMBL" id="BART01029702">
    <property type="protein sequence ID" value="GAH09844.1"/>
    <property type="molecule type" value="Genomic_DNA"/>
</dbReference>